<feature type="domain" description="ABC3 transporter permease C-terminal" evidence="12">
    <location>
        <begin position="240"/>
        <end position="350"/>
    </location>
</feature>
<dbReference type="PANTHER" id="PTHR43738:SF1">
    <property type="entry name" value="HEMIN TRANSPORT SYSTEM PERMEASE PROTEIN HRTB-RELATED"/>
    <property type="match status" value="1"/>
</dbReference>
<evidence type="ECO:0000259" key="13">
    <source>
        <dbReference type="Pfam" id="PF12704"/>
    </source>
</evidence>
<keyword evidence="6" id="KW-1003">Cell membrane</keyword>
<feature type="transmembrane region" description="Helical" evidence="11">
    <location>
        <begin position="324"/>
        <end position="346"/>
    </location>
</feature>
<evidence type="ECO:0000256" key="11">
    <source>
        <dbReference type="SAM" id="Phobius"/>
    </source>
</evidence>
<evidence type="ECO:0000256" key="2">
    <source>
        <dbReference type="ARBA" id="ARBA00008697"/>
    </source>
</evidence>
<evidence type="ECO:0000256" key="6">
    <source>
        <dbReference type="ARBA" id="ARBA00022475"/>
    </source>
</evidence>
<comment type="similarity">
    <text evidence="2">Belongs to the ABC-4 integral membrane protein family. HrtB subfamily.</text>
</comment>
<keyword evidence="9 11" id="KW-0472">Membrane</keyword>
<name>A0ABM6JUS7_SPOUR</name>
<dbReference type="Pfam" id="PF12704">
    <property type="entry name" value="MacB_PCD"/>
    <property type="match status" value="1"/>
</dbReference>
<proteinExistence type="inferred from homology"/>
<dbReference type="Pfam" id="PF02687">
    <property type="entry name" value="FtsX"/>
    <property type="match status" value="1"/>
</dbReference>
<comment type="function">
    <text evidence="10">Part of the ABC transporter complex hrt involved in hemin import. Responsible for the translocation of the substrate across the membrane.</text>
</comment>
<evidence type="ECO:0000256" key="1">
    <source>
        <dbReference type="ARBA" id="ARBA00004651"/>
    </source>
</evidence>
<dbReference type="InterPro" id="IPR025857">
    <property type="entry name" value="MacB_PCD"/>
</dbReference>
<keyword evidence="8 11" id="KW-1133">Transmembrane helix</keyword>
<comment type="subcellular location">
    <subcellularLocation>
        <location evidence="1">Cell membrane</location>
        <topology evidence="1">Multi-pass membrane protein</topology>
    </subcellularLocation>
</comment>
<accession>A0ABM6JUS7</accession>
<evidence type="ECO:0000259" key="12">
    <source>
        <dbReference type="Pfam" id="PF02687"/>
    </source>
</evidence>
<feature type="domain" description="MacB-like periplasmic core" evidence="13">
    <location>
        <begin position="21"/>
        <end position="186"/>
    </location>
</feature>
<evidence type="ECO:0000256" key="8">
    <source>
        <dbReference type="ARBA" id="ARBA00022989"/>
    </source>
</evidence>
<evidence type="ECO:0000313" key="14">
    <source>
        <dbReference type="EMBL" id="ARF14089.1"/>
    </source>
</evidence>
<evidence type="ECO:0000256" key="3">
    <source>
        <dbReference type="ARBA" id="ARBA00011131"/>
    </source>
</evidence>
<dbReference type="RefSeq" id="WP_029053922.1">
    <property type="nucleotide sequence ID" value="NZ_CP015108.1"/>
</dbReference>
<reference evidence="14 15" key="1">
    <citation type="submission" date="2016-04" db="EMBL/GenBank/DDBJ databases">
        <title>Comparative Genomics and Epigenetics of Sporosarcina ureae.</title>
        <authorList>
            <person name="Oliver A.S."/>
            <person name="Cooper K.K."/>
        </authorList>
    </citation>
    <scope>NUCLEOTIDE SEQUENCE [LARGE SCALE GENOMIC DNA]</scope>
    <source>
        <strain evidence="14 15">S204</strain>
    </source>
</reference>
<dbReference type="InterPro" id="IPR003838">
    <property type="entry name" value="ABC3_permease_C"/>
</dbReference>
<comment type="subunit">
    <text evidence="3">The complex is composed of two ATP-binding proteins (HrtA), two transmembrane proteins (HrtB) and a solute-binding protein.</text>
</comment>
<evidence type="ECO:0000313" key="15">
    <source>
        <dbReference type="Proteomes" id="UP000192486"/>
    </source>
</evidence>
<gene>
    <name evidence="14" type="ORF">SporoS204_08005</name>
</gene>
<dbReference type="Proteomes" id="UP000192486">
    <property type="component" value="Chromosome"/>
</dbReference>
<keyword evidence="7 11" id="KW-0812">Transmembrane</keyword>
<evidence type="ECO:0000256" key="4">
    <source>
        <dbReference type="ARBA" id="ARBA00016962"/>
    </source>
</evidence>
<keyword evidence="5" id="KW-0813">Transport</keyword>
<evidence type="ECO:0000256" key="5">
    <source>
        <dbReference type="ARBA" id="ARBA00022448"/>
    </source>
</evidence>
<dbReference type="EMBL" id="CP015108">
    <property type="protein sequence ID" value="ARF14089.1"/>
    <property type="molecule type" value="Genomic_DNA"/>
</dbReference>
<dbReference type="InterPro" id="IPR051125">
    <property type="entry name" value="ABC-4/HrtB_transporter"/>
</dbReference>
<evidence type="ECO:0000256" key="9">
    <source>
        <dbReference type="ARBA" id="ARBA00023136"/>
    </source>
</evidence>
<protein>
    <recommendedName>
        <fullName evidence="4">Putative hemin transport system permease protein HrtB</fullName>
    </recommendedName>
</protein>
<sequence length="356" mass="39186">MFLAWSEIKKNKLRFLLITSILLLVSFLVFFLSGLANGLASMNREAIDTWNVDAVLLTEESDKSLYESALNKEVADELDAKETAVVSQMGAIANNGDTKQNVMLFGIDREEFIKPEVSEGDPTFYVQNGVVASDVLKDEGFKIGDTLELSSSDTELTIVGFTEKARFNASPILYMKLNDMQKIKFGDAYTMNKDVVNAVVVKDKDWDTLSLPDNTEIIETETFIENLPGYTEQNLTLTYMIYFLFVISAAIVAIFLYVLTVQKISMFGLMKAQGISSAYLARSVVAQTFILALIGVVLAFGLTLLAGSFLPNAVPIMFDIPTMILYGLILIVVAILGAVISVWTIIRIDPLEAIGG</sequence>
<evidence type="ECO:0000256" key="10">
    <source>
        <dbReference type="ARBA" id="ARBA00024973"/>
    </source>
</evidence>
<feature type="transmembrane region" description="Helical" evidence="11">
    <location>
        <begin position="279"/>
        <end position="304"/>
    </location>
</feature>
<feature type="transmembrane region" description="Helical" evidence="11">
    <location>
        <begin position="239"/>
        <end position="259"/>
    </location>
</feature>
<keyword evidence="15" id="KW-1185">Reference proteome</keyword>
<dbReference type="PANTHER" id="PTHR43738">
    <property type="entry name" value="ABC TRANSPORTER, MEMBRANE PROTEIN"/>
    <property type="match status" value="1"/>
</dbReference>
<organism evidence="14 15">
    <name type="scientific">Sporosarcina ureae</name>
    <dbReference type="NCBI Taxonomy" id="1571"/>
    <lineage>
        <taxon>Bacteria</taxon>
        <taxon>Bacillati</taxon>
        <taxon>Bacillota</taxon>
        <taxon>Bacilli</taxon>
        <taxon>Bacillales</taxon>
        <taxon>Caryophanaceae</taxon>
        <taxon>Sporosarcina</taxon>
    </lineage>
</organism>
<evidence type="ECO:0000256" key="7">
    <source>
        <dbReference type="ARBA" id="ARBA00022692"/>
    </source>
</evidence>